<dbReference type="GO" id="GO:0016020">
    <property type="term" value="C:membrane"/>
    <property type="evidence" value="ECO:0007669"/>
    <property type="project" value="TreeGrafter"/>
</dbReference>
<dbReference type="PANTHER" id="PTHR10174:SF231">
    <property type="entry name" value="CLAVESIN-2-LIKE PROTEIN"/>
    <property type="match status" value="1"/>
</dbReference>
<dbReference type="Gene3D" id="3.40.525.10">
    <property type="entry name" value="CRAL-TRIO lipid binding domain"/>
    <property type="match status" value="1"/>
</dbReference>
<dbReference type="CDD" id="cd00170">
    <property type="entry name" value="SEC14"/>
    <property type="match status" value="1"/>
</dbReference>
<dbReference type="InterPro" id="IPR011074">
    <property type="entry name" value="CRAL/TRIO_N_dom"/>
</dbReference>
<dbReference type="Proteomes" id="UP001458880">
    <property type="component" value="Unassembled WGS sequence"/>
</dbReference>
<sequence length="407" mass="48558">MYCEPHQNKLRPVHRIISRNFPFYNIRPTRQIVASIIKAVIMAEFLELDWKTQMLGRDIIRDWKSTEPKDKALSVQSLRNLIQRSDDRELKDNMQQDDKTLLKFLYARKFDVNDSYELIRNYYWYRRKNPEIFRNFTIQAEDIRKSLENGLPGVLESRDRKGRCILIVNGINWDCSYSLMSIYRALLYTLEFLIQNIHNQANGFVVLVDWTEFSFRQTTNLKPSVLKTMIEDCFPARFKGIHFIGQPWYVEAALTVIKPFLKDKTKERIYVHGNNLSTLHNYVHVDVLPAEMGGEQASYNPEVWLKQIMQSDKANELPTCTKILDVVNADDTLPELKRTTLWKVLKKLGFKWEKRSRNNMLIERQDIILWRRLLIERQDIILWRRRYLNSIRKFRSEGQLDNTGRFE</sequence>
<dbReference type="SUPFAM" id="SSF46938">
    <property type="entry name" value="CRAL/TRIO N-terminal domain"/>
    <property type="match status" value="1"/>
</dbReference>
<keyword evidence="3" id="KW-1185">Reference proteome</keyword>
<evidence type="ECO:0000259" key="1">
    <source>
        <dbReference type="PROSITE" id="PS50191"/>
    </source>
</evidence>
<dbReference type="PANTHER" id="PTHR10174">
    <property type="entry name" value="ALPHA-TOCOPHEROL TRANSFER PROTEIN-RELATED"/>
    <property type="match status" value="1"/>
</dbReference>
<evidence type="ECO:0000313" key="3">
    <source>
        <dbReference type="Proteomes" id="UP001458880"/>
    </source>
</evidence>
<dbReference type="AlphaFoldDB" id="A0AAW1J1F5"/>
<dbReference type="InterPro" id="IPR001251">
    <property type="entry name" value="CRAL-TRIO_dom"/>
</dbReference>
<dbReference type="PRINTS" id="PR00180">
    <property type="entry name" value="CRETINALDHBP"/>
</dbReference>
<name>A0AAW1J1F5_POPJA</name>
<accession>A0AAW1J1F5</accession>
<comment type="caution">
    <text evidence="2">The sequence shown here is derived from an EMBL/GenBank/DDBJ whole genome shotgun (WGS) entry which is preliminary data.</text>
</comment>
<dbReference type="PROSITE" id="PS50191">
    <property type="entry name" value="CRAL_TRIO"/>
    <property type="match status" value="1"/>
</dbReference>
<dbReference type="Pfam" id="PF00650">
    <property type="entry name" value="CRAL_TRIO"/>
    <property type="match status" value="1"/>
</dbReference>
<organism evidence="2 3">
    <name type="scientific">Popillia japonica</name>
    <name type="common">Japanese beetle</name>
    <dbReference type="NCBI Taxonomy" id="7064"/>
    <lineage>
        <taxon>Eukaryota</taxon>
        <taxon>Metazoa</taxon>
        <taxon>Ecdysozoa</taxon>
        <taxon>Arthropoda</taxon>
        <taxon>Hexapoda</taxon>
        <taxon>Insecta</taxon>
        <taxon>Pterygota</taxon>
        <taxon>Neoptera</taxon>
        <taxon>Endopterygota</taxon>
        <taxon>Coleoptera</taxon>
        <taxon>Polyphaga</taxon>
        <taxon>Scarabaeiformia</taxon>
        <taxon>Scarabaeidae</taxon>
        <taxon>Rutelinae</taxon>
        <taxon>Popillia</taxon>
    </lineage>
</organism>
<proteinExistence type="predicted"/>
<dbReference type="Gene3D" id="1.10.8.20">
    <property type="entry name" value="N-terminal domain of phosphatidylinositol transfer protein sec14p"/>
    <property type="match status" value="1"/>
</dbReference>
<dbReference type="EMBL" id="JASPKY010000452">
    <property type="protein sequence ID" value="KAK9696390.1"/>
    <property type="molecule type" value="Genomic_DNA"/>
</dbReference>
<dbReference type="SMART" id="SM01100">
    <property type="entry name" value="CRAL_TRIO_N"/>
    <property type="match status" value="1"/>
</dbReference>
<dbReference type="Gene3D" id="1.20.5.1200">
    <property type="entry name" value="Alpha-tocopherol transfer"/>
    <property type="match status" value="1"/>
</dbReference>
<dbReference type="InterPro" id="IPR036865">
    <property type="entry name" value="CRAL-TRIO_dom_sf"/>
</dbReference>
<reference evidence="2 3" key="1">
    <citation type="journal article" date="2024" name="BMC Genomics">
        <title>De novo assembly and annotation of Popillia japonica's genome with initial clues to its potential as an invasive pest.</title>
        <authorList>
            <person name="Cucini C."/>
            <person name="Boschi S."/>
            <person name="Funari R."/>
            <person name="Cardaioli E."/>
            <person name="Iannotti N."/>
            <person name="Marturano G."/>
            <person name="Paoli F."/>
            <person name="Bruttini M."/>
            <person name="Carapelli A."/>
            <person name="Frati F."/>
            <person name="Nardi F."/>
        </authorList>
    </citation>
    <scope>NUCLEOTIDE SEQUENCE [LARGE SCALE GENOMIC DNA]</scope>
    <source>
        <strain evidence="2">DMR45628</strain>
    </source>
</reference>
<protein>
    <submittedName>
        <fullName evidence="2">CRAL/TRIO domain</fullName>
    </submittedName>
</protein>
<dbReference type="SUPFAM" id="SSF52087">
    <property type="entry name" value="CRAL/TRIO domain"/>
    <property type="match status" value="1"/>
</dbReference>
<evidence type="ECO:0000313" key="2">
    <source>
        <dbReference type="EMBL" id="KAK9696390.1"/>
    </source>
</evidence>
<feature type="domain" description="CRAL-TRIO" evidence="1">
    <location>
        <begin position="143"/>
        <end position="300"/>
    </location>
</feature>
<dbReference type="GO" id="GO:1902936">
    <property type="term" value="F:phosphatidylinositol bisphosphate binding"/>
    <property type="evidence" value="ECO:0007669"/>
    <property type="project" value="TreeGrafter"/>
</dbReference>
<dbReference type="Pfam" id="PF03765">
    <property type="entry name" value="CRAL_TRIO_N"/>
    <property type="match status" value="1"/>
</dbReference>
<dbReference type="InterPro" id="IPR036273">
    <property type="entry name" value="CRAL/TRIO_N_dom_sf"/>
</dbReference>
<gene>
    <name evidence="2" type="ORF">QE152_g31927</name>
</gene>
<dbReference type="SMART" id="SM00516">
    <property type="entry name" value="SEC14"/>
    <property type="match status" value="1"/>
</dbReference>